<dbReference type="RefSeq" id="WP_208850253.1">
    <property type="nucleotide sequence ID" value="NZ_JAGGDJ010000036.1"/>
</dbReference>
<gene>
    <name evidence="1" type="ORF">I8J29_25815</name>
</gene>
<evidence type="ECO:0000313" key="2">
    <source>
        <dbReference type="Proteomes" id="UP000670947"/>
    </source>
</evidence>
<organism evidence="1 2">
    <name type="scientific">Paenibacillus artemisiicola</name>
    <dbReference type="NCBI Taxonomy" id="1172618"/>
    <lineage>
        <taxon>Bacteria</taxon>
        <taxon>Bacillati</taxon>
        <taxon>Bacillota</taxon>
        <taxon>Bacilli</taxon>
        <taxon>Bacillales</taxon>
        <taxon>Paenibacillaceae</taxon>
        <taxon>Paenibacillus</taxon>
    </lineage>
</organism>
<dbReference type="EMBL" id="JAGGDJ010000036">
    <property type="protein sequence ID" value="MBO7747610.1"/>
    <property type="molecule type" value="Genomic_DNA"/>
</dbReference>
<protein>
    <submittedName>
        <fullName evidence="1">Uncharacterized protein</fullName>
    </submittedName>
</protein>
<evidence type="ECO:0000313" key="1">
    <source>
        <dbReference type="EMBL" id="MBO7747610.1"/>
    </source>
</evidence>
<name>A0ABS3WHK3_9BACL</name>
<sequence>MKHAELPVPHFEIGADYRIRNASMEAAAAFPPAEDWRELVDSGSLAKADRFVTPAHSGMRVELNLRTTEQPAALFDVYQRWEEASGIGQLVCICRQPGFDAGAGQLRALRERLERGGADFGLGLGLVHGGGTAAPASRSGAHGEVRTALETIRELVGVVKPGLVELHKAEYADLILAQVDAALEGLDGGRRGGGRRG</sequence>
<proteinExistence type="predicted"/>
<comment type="caution">
    <text evidence="1">The sequence shown here is derived from an EMBL/GenBank/DDBJ whole genome shotgun (WGS) entry which is preliminary data.</text>
</comment>
<keyword evidence="2" id="KW-1185">Reference proteome</keyword>
<reference evidence="1 2" key="1">
    <citation type="submission" date="2021-03" db="EMBL/GenBank/DDBJ databases">
        <title>Paenibacillus artemisicola MWE-103 whole genome sequence.</title>
        <authorList>
            <person name="Ham Y.J."/>
        </authorList>
    </citation>
    <scope>NUCLEOTIDE SEQUENCE [LARGE SCALE GENOMIC DNA]</scope>
    <source>
        <strain evidence="1 2">MWE-103</strain>
    </source>
</reference>
<accession>A0ABS3WHK3</accession>
<dbReference type="Proteomes" id="UP000670947">
    <property type="component" value="Unassembled WGS sequence"/>
</dbReference>